<evidence type="ECO:0000313" key="4">
    <source>
        <dbReference type="EMBL" id="CAD8634028.1"/>
    </source>
</evidence>
<dbReference type="Pfam" id="PF00293">
    <property type="entry name" value="NUDIX"/>
    <property type="match status" value="1"/>
</dbReference>
<dbReference type="PANTHER" id="PTHR11839:SF18">
    <property type="entry name" value="NUDIX HYDROLASE DOMAIN-CONTAINING PROTEIN"/>
    <property type="match status" value="1"/>
</dbReference>
<keyword evidence="2" id="KW-0378">Hydrolase</keyword>
<dbReference type="PROSITE" id="PS51462">
    <property type="entry name" value="NUDIX"/>
    <property type="match status" value="1"/>
</dbReference>
<dbReference type="GO" id="GO:0006753">
    <property type="term" value="P:nucleoside phosphate metabolic process"/>
    <property type="evidence" value="ECO:0007669"/>
    <property type="project" value="TreeGrafter"/>
</dbReference>
<sequence length="260" mass="28729">MAAHSVKVNGKDVPVIFANSDHAQHFDKLKEMKAFADWSKSVDKEFILKNITIQSIDMFGPRIGFVKFKSEVADSQGNALPGIVFMRGGAVGMMILIVCEEDRKQYTVLTVQPRFPVGKFNFPELPAGMLDDSGDFAGVAAKELQEETGITVSTKDLVDLTEMAFGSSYQGVYPSAGGCDEFLRLFLYRTKMAKEEINKLQGKCTGVLEEGEQIKLKIISINELWRAAPDVKALSALCIYENLVARRELPADGLPPQEKK</sequence>
<dbReference type="CDD" id="cd03424">
    <property type="entry name" value="NUDIX_ADPRase_Nudt5_UGPPase_Nudt14"/>
    <property type="match status" value="1"/>
</dbReference>
<dbReference type="PANTHER" id="PTHR11839">
    <property type="entry name" value="UDP/ADP-SUGAR PYROPHOSPHATASE"/>
    <property type="match status" value="1"/>
</dbReference>
<dbReference type="GO" id="GO:0080041">
    <property type="term" value="F:ADP-ribose pyrophosphohydrolase activity"/>
    <property type="evidence" value="ECO:0007669"/>
    <property type="project" value="TreeGrafter"/>
</dbReference>
<evidence type="ECO:0000256" key="1">
    <source>
        <dbReference type="ARBA" id="ARBA00001946"/>
    </source>
</evidence>
<proteinExistence type="predicted"/>
<dbReference type="AlphaFoldDB" id="A0A7S0QJH0"/>
<dbReference type="EMBL" id="HBEZ01021093">
    <property type="protein sequence ID" value="CAD8634028.1"/>
    <property type="molecule type" value="Transcribed_RNA"/>
</dbReference>
<gene>
    <name evidence="4" type="ORF">CCUR1050_LOCUS11709</name>
</gene>
<comment type="cofactor">
    <cofactor evidence="1">
        <name>Mg(2+)</name>
        <dbReference type="ChEBI" id="CHEBI:18420"/>
    </cofactor>
</comment>
<dbReference type="InterPro" id="IPR000086">
    <property type="entry name" value="NUDIX_hydrolase_dom"/>
</dbReference>
<accession>A0A7S0QJH0</accession>
<feature type="domain" description="Nudix hydrolase" evidence="3">
    <location>
        <begin position="86"/>
        <end position="241"/>
    </location>
</feature>
<evidence type="ECO:0000259" key="3">
    <source>
        <dbReference type="PROSITE" id="PS51462"/>
    </source>
</evidence>
<organism evidence="4">
    <name type="scientific">Cryptomonas curvata</name>
    <dbReference type="NCBI Taxonomy" id="233186"/>
    <lineage>
        <taxon>Eukaryota</taxon>
        <taxon>Cryptophyceae</taxon>
        <taxon>Cryptomonadales</taxon>
        <taxon>Cryptomonadaceae</taxon>
        <taxon>Cryptomonas</taxon>
    </lineage>
</organism>
<dbReference type="InterPro" id="IPR015797">
    <property type="entry name" value="NUDIX_hydrolase-like_dom_sf"/>
</dbReference>
<dbReference type="Gene3D" id="3.90.79.10">
    <property type="entry name" value="Nucleoside Triphosphate Pyrophosphohydrolase"/>
    <property type="match status" value="1"/>
</dbReference>
<protein>
    <recommendedName>
        <fullName evidence="3">Nudix hydrolase domain-containing protein</fullName>
    </recommendedName>
</protein>
<reference evidence="4" key="1">
    <citation type="submission" date="2021-01" db="EMBL/GenBank/DDBJ databases">
        <authorList>
            <person name="Corre E."/>
            <person name="Pelletier E."/>
            <person name="Niang G."/>
            <person name="Scheremetjew M."/>
            <person name="Finn R."/>
            <person name="Kale V."/>
            <person name="Holt S."/>
            <person name="Cochrane G."/>
            <person name="Meng A."/>
            <person name="Brown T."/>
            <person name="Cohen L."/>
        </authorList>
    </citation>
    <scope>NUCLEOTIDE SEQUENCE</scope>
    <source>
        <strain evidence="4">CCAP979/52</strain>
    </source>
</reference>
<name>A0A7S0QJH0_9CRYP</name>
<dbReference type="GO" id="GO:0019693">
    <property type="term" value="P:ribose phosphate metabolic process"/>
    <property type="evidence" value="ECO:0007669"/>
    <property type="project" value="TreeGrafter"/>
</dbReference>
<dbReference type="GO" id="GO:0080042">
    <property type="term" value="F:ADP-glucose pyrophosphohydrolase activity"/>
    <property type="evidence" value="ECO:0007669"/>
    <property type="project" value="TreeGrafter"/>
</dbReference>
<evidence type="ECO:0000256" key="2">
    <source>
        <dbReference type="ARBA" id="ARBA00022801"/>
    </source>
</evidence>
<dbReference type="SUPFAM" id="SSF55811">
    <property type="entry name" value="Nudix"/>
    <property type="match status" value="1"/>
</dbReference>